<keyword evidence="6" id="KW-1185">Reference proteome</keyword>
<evidence type="ECO:0000256" key="1">
    <source>
        <dbReference type="ARBA" id="ARBA00010879"/>
    </source>
</evidence>
<dbReference type="Proteomes" id="UP001558613">
    <property type="component" value="Unassembled WGS sequence"/>
</dbReference>
<reference evidence="5 6" key="1">
    <citation type="submission" date="2023-09" db="EMBL/GenBank/DDBJ databases">
        <authorList>
            <person name="Wang M."/>
        </authorList>
    </citation>
    <scope>NUCLEOTIDE SEQUENCE [LARGE SCALE GENOMIC DNA]</scope>
    <source>
        <strain evidence="5">GT-2023</strain>
        <tissue evidence="5">Liver</tissue>
    </source>
</reference>
<dbReference type="InterPro" id="IPR043502">
    <property type="entry name" value="DNA/RNA_pol_sf"/>
</dbReference>
<dbReference type="CDD" id="cd01647">
    <property type="entry name" value="RT_LTR"/>
    <property type="match status" value="1"/>
</dbReference>
<dbReference type="Pfam" id="PF17919">
    <property type="entry name" value="RT_RNaseH_2"/>
    <property type="match status" value="1"/>
</dbReference>
<dbReference type="EC" id="3.1.26.4" evidence="2"/>
<dbReference type="InterPro" id="IPR000477">
    <property type="entry name" value="RT_dom"/>
</dbReference>
<protein>
    <recommendedName>
        <fullName evidence="2">ribonuclease H</fullName>
        <ecNumber evidence="2">3.1.26.4</ecNumber>
    </recommendedName>
</protein>
<dbReference type="InterPro" id="IPR041577">
    <property type="entry name" value="RT_RNaseH_2"/>
</dbReference>
<accession>A0ABR3MX16</accession>
<dbReference type="Gene3D" id="3.30.70.270">
    <property type="match status" value="2"/>
</dbReference>
<gene>
    <name evidence="5" type="ORF">QQF64_031456</name>
</gene>
<dbReference type="EMBL" id="JAYMGO010000008">
    <property type="protein sequence ID" value="KAL1269167.1"/>
    <property type="molecule type" value="Genomic_DNA"/>
</dbReference>
<dbReference type="Gene3D" id="3.10.10.10">
    <property type="entry name" value="HIV Type 1 Reverse Transcriptase, subunit A, domain 1"/>
    <property type="match status" value="1"/>
</dbReference>
<feature type="domain" description="Reverse transcriptase" evidence="4">
    <location>
        <begin position="1"/>
        <end position="132"/>
    </location>
</feature>
<comment type="similarity">
    <text evidence="1">Belongs to the beta type-B retroviral polymerase family. HERV class-II K(HML-2) pol subfamily.</text>
</comment>
<evidence type="ECO:0000313" key="5">
    <source>
        <dbReference type="EMBL" id="KAL1269167.1"/>
    </source>
</evidence>
<organism evidence="5 6">
    <name type="scientific">Cirrhinus molitorella</name>
    <name type="common">mud carp</name>
    <dbReference type="NCBI Taxonomy" id="172907"/>
    <lineage>
        <taxon>Eukaryota</taxon>
        <taxon>Metazoa</taxon>
        <taxon>Chordata</taxon>
        <taxon>Craniata</taxon>
        <taxon>Vertebrata</taxon>
        <taxon>Euteleostomi</taxon>
        <taxon>Actinopterygii</taxon>
        <taxon>Neopterygii</taxon>
        <taxon>Teleostei</taxon>
        <taxon>Ostariophysi</taxon>
        <taxon>Cypriniformes</taxon>
        <taxon>Cyprinidae</taxon>
        <taxon>Labeoninae</taxon>
        <taxon>Labeonini</taxon>
        <taxon>Cirrhinus</taxon>
    </lineage>
</organism>
<sequence length="238" mass="26091">MPRMEDYIDSVGSAKFVSKLDLLKGYWQVPLTPRASEISAFVTSDCFLQYKVMAFGLHNAAATFQRLVNLVLADVPNCNAYLDDLVVYSQSWSEHVSLLELVFKRLQEASLTLNLAKCEIGKATATYLGKQVGYGQVRPVMAKISAINDFPAPKTRLATPLTTLLSPSEQFVWSSECQTAFDNIKVLLGSEPVLAAPNFSLNFKLEVDSSDVGAGAVLLQEEPVIGPHFLQSPVGWTN</sequence>
<dbReference type="InterPro" id="IPR043128">
    <property type="entry name" value="Rev_trsase/Diguanyl_cyclase"/>
</dbReference>
<evidence type="ECO:0000313" key="6">
    <source>
        <dbReference type="Proteomes" id="UP001558613"/>
    </source>
</evidence>
<dbReference type="PROSITE" id="PS50878">
    <property type="entry name" value="RT_POL"/>
    <property type="match status" value="1"/>
</dbReference>
<keyword evidence="3" id="KW-0511">Multifunctional enzyme</keyword>
<evidence type="ECO:0000259" key="4">
    <source>
        <dbReference type="PROSITE" id="PS50878"/>
    </source>
</evidence>
<dbReference type="InterPro" id="IPR050951">
    <property type="entry name" value="Retrovirus_Pol_polyprotein"/>
</dbReference>
<proteinExistence type="inferred from homology"/>
<dbReference type="Pfam" id="PF00078">
    <property type="entry name" value="RVT_1"/>
    <property type="match status" value="1"/>
</dbReference>
<dbReference type="PANTHER" id="PTHR37984:SF5">
    <property type="entry name" value="PROTEIN NYNRIN-LIKE"/>
    <property type="match status" value="1"/>
</dbReference>
<name>A0ABR3MX16_9TELE</name>
<evidence type="ECO:0000256" key="3">
    <source>
        <dbReference type="ARBA" id="ARBA00023268"/>
    </source>
</evidence>
<comment type="caution">
    <text evidence="5">The sequence shown here is derived from an EMBL/GenBank/DDBJ whole genome shotgun (WGS) entry which is preliminary data.</text>
</comment>
<evidence type="ECO:0000256" key="2">
    <source>
        <dbReference type="ARBA" id="ARBA00012180"/>
    </source>
</evidence>
<dbReference type="SUPFAM" id="SSF56672">
    <property type="entry name" value="DNA/RNA polymerases"/>
    <property type="match status" value="1"/>
</dbReference>
<dbReference type="PANTHER" id="PTHR37984">
    <property type="entry name" value="PROTEIN CBG26694"/>
    <property type="match status" value="1"/>
</dbReference>